<protein>
    <recommendedName>
        <fullName evidence="3">Transposase</fullName>
    </recommendedName>
</protein>
<gene>
    <name evidence="1" type="ORF">UJA718_LOCUS20173</name>
</gene>
<dbReference type="Gene3D" id="3.30.420.10">
    <property type="entry name" value="Ribonuclease H-like superfamily/Ribonuclease H"/>
    <property type="match status" value="1"/>
</dbReference>
<dbReference type="AlphaFoldDB" id="A0A820Q501"/>
<dbReference type="InterPro" id="IPR052709">
    <property type="entry name" value="Transposase-MT_Hybrid"/>
</dbReference>
<name>A0A820Q501_9BILA</name>
<dbReference type="SUPFAM" id="SSF51294">
    <property type="entry name" value="Hedgehog/intein (Hint) domain"/>
    <property type="match status" value="1"/>
</dbReference>
<evidence type="ECO:0008006" key="3">
    <source>
        <dbReference type="Google" id="ProtNLM"/>
    </source>
</evidence>
<evidence type="ECO:0000313" key="2">
    <source>
        <dbReference type="Proteomes" id="UP000663873"/>
    </source>
</evidence>
<dbReference type="Gene3D" id="2.170.16.10">
    <property type="entry name" value="Hedgehog/Intein (Hint) domain"/>
    <property type="match status" value="1"/>
</dbReference>
<dbReference type="GO" id="GO:0003676">
    <property type="term" value="F:nucleic acid binding"/>
    <property type="evidence" value="ECO:0007669"/>
    <property type="project" value="InterPro"/>
</dbReference>
<dbReference type="EMBL" id="CAJOBP010003709">
    <property type="protein sequence ID" value="CAF4415718.1"/>
    <property type="molecule type" value="Genomic_DNA"/>
</dbReference>
<dbReference type="Proteomes" id="UP000663873">
    <property type="component" value="Unassembled WGS sequence"/>
</dbReference>
<proteinExistence type="predicted"/>
<dbReference type="InterPro" id="IPR036397">
    <property type="entry name" value="RNaseH_sf"/>
</dbReference>
<reference evidence="1" key="1">
    <citation type="submission" date="2021-02" db="EMBL/GenBank/DDBJ databases">
        <authorList>
            <person name="Nowell W R."/>
        </authorList>
    </citation>
    <scope>NUCLEOTIDE SEQUENCE</scope>
</reference>
<dbReference type="PANTHER" id="PTHR46060:SF1">
    <property type="entry name" value="MARINER MOS1 TRANSPOSASE-LIKE PROTEIN"/>
    <property type="match status" value="1"/>
</dbReference>
<comment type="caution">
    <text evidence="1">The sequence shown here is derived from an EMBL/GenBank/DDBJ whole genome shotgun (WGS) entry which is preliminary data.</text>
</comment>
<dbReference type="InterPro" id="IPR036844">
    <property type="entry name" value="Hint_dom_sf"/>
</dbReference>
<evidence type="ECO:0000313" key="1">
    <source>
        <dbReference type="EMBL" id="CAF4415718.1"/>
    </source>
</evidence>
<keyword evidence="2" id="KW-1185">Reference proteome</keyword>
<dbReference type="PANTHER" id="PTHR46060">
    <property type="entry name" value="MARINER MOS1 TRANSPOSASE-LIKE PROTEIN"/>
    <property type="match status" value="1"/>
</dbReference>
<organism evidence="1 2">
    <name type="scientific">Rotaria socialis</name>
    <dbReference type="NCBI Taxonomy" id="392032"/>
    <lineage>
        <taxon>Eukaryota</taxon>
        <taxon>Metazoa</taxon>
        <taxon>Spiralia</taxon>
        <taxon>Gnathifera</taxon>
        <taxon>Rotifera</taxon>
        <taxon>Eurotatoria</taxon>
        <taxon>Bdelloidea</taxon>
        <taxon>Philodinida</taxon>
        <taxon>Philodinidae</taxon>
        <taxon>Rotaria</taxon>
    </lineage>
</organism>
<accession>A0A820Q501</accession>
<sequence length="423" mass="48772">MPRNKISDNIEGIVKYILTKNYSYYVIQQELARMNLNVSKSTISRIANKVGKQRQLCLLNSEKPKFHRRRHIATPSIVRRITSYINQENPPTVSLMAARCHISVGTTFRTIRDIIDARCRKKTPVHRLYPAIVEKRRSRAWRMYRRLSNEKYKNYLTTDEAWFYLDASRGIRDIYYVRSNQLPAEIKKIEKNDLHPVAVMVWAGASSHGKTQVYFIEHGTTITSKYYIEHIIEPLIEYDISRLFPGDMQKKMVLHQDSAPGHVAKYTISYMKEHNINVIIPLEWLPKSPDAAPMDYSIWGIMKEREHFYPSIAAVAAATSTTTTSTTSSATSTTITATATTLEGGQRFVRNLQVEDRIWTLSHDDKYFIEDKIIAMLHSEPKTTIYFYTFITIQGHSVSLSGSHNIVVIAKRETKSQFIRASN</sequence>